<name>A0A1J9PXB1_9EURO</name>
<dbReference type="VEuPathDB" id="FungiDB:ACJ73_08120"/>
<reference evidence="3 4" key="1">
    <citation type="submission" date="2015-08" db="EMBL/GenBank/DDBJ databases">
        <title>Emmonsia species relationships and genome sequence.</title>
        <authorList>
            <person name="Cuomo C.A."/>
            <person name="Schwartz I.S."/>
            <person name="Kenyon C."/>
            <person name="De Hoog G.S."/>
            <person name="Govender N.P."/>
            <person name="Botha A."/>
            <person name="Moreno L."/>
            <person name="De Vries M."/>
            <person name="Munoz J.F."/>
            <person name="Stielow J.B."/>
        </authorList>
    </citation>
    <scope>NUCLEOTIDE SEQUENCE [LARGE SCALE GENOMIC DNA]</scope>
    <source>
        <strain evidence="3 4">EI222</strain>
    </source>
</reference>
<dbReference type="EMBL" id="LGTZ01001817">
    <property type="protein sequence ID" value="OJD20546.1"/>
    <property type="molecule type" value="Genomic_DNA"/>
</dbReference>
<dbReference type="Proteomes" id="UP000242791">
    <property type="component" value="Unassembled WGS sequence"/>
</dbReference>
<evidence type="ECO:0000259" key="2">
    <source>
        <dbReference type="Pfam" id="PF13391"/>
    </source>
</evidence>
<dbReference type="Pfam" id="PF13391">
    <property type="entry name" value="HNH_2"/>
    <property type="match status" value="1"/>
</dbReference>
<dbReference type="OrthoDB" id="4181608at2759"/>
<keyword evidence="4" id="KW-1185">Reference proteome</keyword>
<dbReference type="AlphaFoldDB" id="A0A1J9PXB1"/>
<evidence type="ECO:0000313" key="3">
    <source>
        <dbReference type="EMBL" id="OJD20546.1"/>
    </source>
</evidence>
<comment type="caution">
    <text evidence="3">The sequence shown here is derived from an EMBL/GenBank/DDBJ whole genome shotgun (WGS) entry which is preliminary data.</text>
</comment>
<evidence type="ECO:0000313" key="4">
    <source>
        <dbReference type="Proteomes" id="UP000242791"/>
    </source>
</evidence>
<gene>
    <name evidence="3" type="ORF">ACJ73_08120</name>
</gene>
<dbReference type="InterPro" id="IPR003615">
    <property type="entry name" value="HNH_nuc"/>
</dbReference>
<proteinExistence type="predicted"/>
<evidence type="ECO:0000256" key="1">
    <source>
        <dbReference type="SAM" id="MobiDB-lite"/>
    </source>
</evidence>
<sequence length="235" mass="26187">MFYDQESGPHGRQPVTAPLDGVLTDPTYYFLVDAGASKYLIVRSFQDWEFPRDCIPDAWGPHSVFPEPGRFRCGITNFSTCTEEAHLVPKEELLWHYRNWMSKYCTNLGDIDDSVNIVSLRPDIHRCFDKRWFVIAPKVAGGGGAPEVVTAGDSRHVVRLQASTGVEDVELEWKAEFLSGAQLRASYSGGGPKSATSKERKPELDALGEDNDLAESRNNGDIGMENDGWVDVMDE</sequence>
<accession>A0A1J9PXB1</accession>
<organism evidence="3 4">
    <name type="scientific">Blastomyces percursus</name>
    <dbReference type="NCBI Taxonomy" id="1658174"/>
    <lineage>
        <taxon>Eukaryota</taxon>
        <taxon>Fungi</taxon>
        <taxon>Dikarya</taxon>
        <taxon>Ascomycota</taxon>
        <taxon>Pezizomycotina</taxon>
        <taxon>Eurotiomycetes</taxon>
        <taxon>Eurotiomycetidae</taxon>
        <taxon>Onygenales</taxon>
        <taxon>Ajellomycetaceae</taxon>
        <taxon>Blastomyces</taxon>
    </lineage>
</organism>
<protein>
    <recommendedName>
        <fullName evidence="2">HNH nuclease domain-containing protein</fullName>
    </recommendedName>
</protein>
<feature type="region of interest" description="Disordered" evidence="1">
    <location>
        <begin position="186"/>
        <end position="235"/>
    </location>
</feature>
<feature type="domain" description="HNH nuclease" evidence="2">
    <location>
        <begin position="73"/>
        <end position="135"/>
    </location>
</feature>